<protein>
    <recommendedName>
        <fullName evidence="10">Kazal-like domain-containing protein</fullName>
    </recommendedName>
</protein>
<dbReference type="PROSITE" id="PS00282">
    <property type="entry name" value="KAZAL_1"/>
    <property type="match status" value="1"/>
</dbReference>
<dbReference type="PROSITE" id="PS51465">
    <property type="entry name" value="KAZAL_2"/>
    <property type="match status" value="1"/>
</dbReference>
<sequence>MFNPCSCITALFALGNKEVRDSPRGFAIAVITMIFFQQVASSGFLSSSMSTLQRTFGFSIAFSGIILSTNGTVKLFMTIPATHWLDQGDFPKIFSWMCFFVAISNLMIAAPGLAKALGDAVEDNAVCVPVPDGSVLSPEIFADPVHTYAKPICDGSAKEGSDNPVKWVFFLAEVVAGLGSAPLFALGPAYFNAHMTAADATYYCTIFYAAPVAAVAVGFVIGGIFLQMGAYYLGFILVALVLLTLVPVFRSLPATPVGSVRAANVAARDAGFAADRAADGAASSAAVAPEPEPESAPTGRLDSRRGSSLLTPEALAAVAAKQAKPIHSRIYSLVTKPAWVFSALASVSENFCVSAYTSFAAQFFESYFSMPAFLTPLLAGVVIVPAAVLGTWAGGTYERRNHRNLADTAFWNVKLCFVALCIIGSFALSATRCGNAEIVGVAAGFEFSSPACALDGGCACAQTYQPVCFNDEVTYFSPCHAGCTDWRLAQADREEAGVNSTACGCWDGGESGGEGAPVVQPTDGVCPSQWCAGATVLLAVLFAFIGFTFANNTTVQMILMRSVPVEDSAFGLALHVIMWNLFGQPGTVIMGFLFDKQCRVFDAGTCARDGSCAIYDNDGLFTVFISSYGVGSKAVTLAFFLLAWDHIRKSAAGKRPANLVALHVIMWNLFGQPGTVIFGFLFDKQCRVFDAGTCARDGSCAIYDNDGLFTVFTVYGVASKAVTLAFFLLAWDHIRKSAAGKRPYVEEKKGGEGGG</sequence>
<feature type="transmembrane region" description="Helical" evidence="9">
    <location>
        <begin position="93"/>
        <end position="114"/>
    </location>
</feature>
<feature type="transmembrane region" description="Helical" evidence="9">
    <location>
        <begin position="572"/>
        <end position="594"/>
    </location>
</feature>
<feature type="transmembrane region" description="Helical" evidence="9">
    <location>
        <begin position="532"/>
        <end position="551"/>
    </location>
</feature>
<feature type="transmembrane region" description="Helical" evidence="9">
    <location>
        <begin position="712"/>
        <end position="731"/>
    </location>
</feature>
<feature type="transmembrane region" description="Helical" evidence="9">
    <location>
        <begin position="231"/>
        <end position="249"/>
    </location>
</feature>
<feature type="transmembrane region" description="Helical" evidence="9">
    <location>
        <begin position="26"/>
        <end position="45"/>
    </location>
</feature>
<feature type="transmembrane region" description="Helical" evidence="9">
    <location>
        <begin position="659"/>
        <end position="682"/>
    </location>
</feature>
<feature type="domain" description="Kazal-like" evidence="10">
    <location>
        <begin position="446"/>
        <end position="484"/>
    </location>
</feature>
<evidence type="ECO:0000256" key="9">
    <source>
        <dbReference type="SAM" id="Phobius"/>
    </source>
</evidence>
<evidence type="ECO:0000256" key="6">
    <source>
        <dbReference type="ARBA" id="ARBA00023136"/>
    </source>
</evidence>
<evidence type="ECO:0000313" key="11">
    <source>
        <dbReference type="EMBL" id="GMI26558.1"/>
    </source>
</evidence>
<keyword evidence="3" id="KW-1003">Cell membrane</keyword>
<accession>A0ABQ6MIL2</accession>
<keyword evidence="6 9" id="KW-0472">Membrane</keyword>
<feature type="transmembrane region" description="Helical" evidence="9">
    <location>
        <begin position="167"/>
        <end position="191"/>
    </location>
</feature>
<keyword evidence="7" id="KW-1015">Disulfide bond</keyword>
<organism evidence="11 12">
    <name type="scientific">Tetraparma gracilis</name>
    <dbReference type="NCBI Taxonomy" id="2962635"/>
    <lineage>
        <taxon>Eukaryota</taxon>
        <taxon>Sar</taxon>
        <taxon>Stramenopiles</taxon>
        <taxon>Ochrophyta</taxon>
        <taxon>Bolidophyceae</taxon>
        <taxon>Parmales</taxon>
        <taxon>Triparmaceae</taxon>
        <taxon>Tetraparma</taxon>
    </lineage>
</organism>
<keyword evidence="12" id="KW-1185">Reference proteome</keyword>
<reference evidence="11 12" key="1">
    <citation type="journal article" date="2023" name="Commun. Biol.">
        <title>Genome analysis of Parmales, the sister group of diatoms, reveals the evolutionary specialization of diatoms from phago-mixotrophs to photoautotrophs.</title>
        <authorList>
            <person name="Ban H."/>
            <person name="Sato S."/>
            <person name="Yoshikawa S."/>
            <person name="Yamada K."/>
            <person name="Nakamura Y."/>
            <person name="Ichinomiya M."/>
            <person name="Sato N."/>
            <person name="Blanc-Mathieu R."/>
            <person name="Endo H."/>
            <person name="Kuwata A."/>
            <person name="Ogata H."/>
        </authorList>
    </citation>
    <scope>NUCLEOTIDE SEQUENCE [LARGE SCALE GENOMIC DNA]</scope>
</reference>
<dbReference type="SUPFAM" id="SSF100895">
    <property type="entry name" value="Kazal-type serine protease inhibitors"/>
    <property type="match status" value="1"/>
</dbReference>
<evidence type="ECO:0000256" key="3">
    <source>
        <dbReference type="ARBA" id="ARBA00022475"/>
    </source>
</evidence>
<gene>
    <name evidence="11" type="ORF">TeGR_g8945</name>
</gene>
<comment type="caution">
    <text evidence="11">The sequence shown here is derived from an EMBL/GenBank/DDBJ whole genome shotgun (WGS) entry which is preliminary data.</text>
</comment>
<dbReference type="PANTHER" id="PTHR11388:SF100">
    <property type="entry name" value="SOLUTE CARRIER ORGANIC ANION TRANSPORTER FAMILY MEMBER 4A1"/>
    <property type="match status" value="1"/>
</dbReference>
<proteinExistence type="inferred from homology"/>
<feature type="region of interest" description="Disordered" evidence="8">
    <location>
        <begin position="283"/>
        <end position="306"/>
    </location>
</feature>
<evidence type="ECO:0000256" key="5">
    <source>
        <dbReference type="ARBA" id="ARBA00022989"/>
    </source>
</evidence>
<comment type="similarity">
    <text evidence="2">Belongs to the organo anion transporter (TC 2.A.60) family.</text>
</comment>
<dbReference type="InterPro" id="IPR036058">
    <property type="entry name" value="Kazal_dom_sf"/>
</dbReference>
<evidence type="ECO:0000256" key="1">
    <source>
        <dbReference type="ARBA" id="ARBA00004651"/>
    </source>
</evidence>
<dbReference type="InterPro" id="IPR036259">
    <property type="entry name" value="MFS_trans_sf"/>
</dbReference>
<dbReference type="Pfam" id="PF03137">
    <property type="entry name" value="OATP"/>
    <property type="match status" value="1"/>
</dbReference>
<dbReference type="PANTHER" id="PTHR11388">
    <property type="entry name" value="ORGANIC ANION TRANSPORTER"/>
    <property type="match status" value="1"/>
</dbReference>
<dbReference type="InterPro" id="IPR004156">
    <property type="entry name" value="OATP"/>
</dbReference>
<evidence type="ECO:0000256" key="2">
    <source>
        <dbReference type="ARBA" id="ARBA00009657"/>
    </source>
</evidence>
<evidence type="ECO:0000256" key="7">
    <source>
        <dbReference type="ARBA" id="ARBA00023157"/>
    </source>
</evidence>
<feature type="transmembrane region" description="Helical" evidence="9">
    <location>
        <begin position="409"/>
        <end position="428"/>
    </location>
</feature>
<evidence type="ECO:0000313" key="12">
    <source>
        <dbReference type="Proteomes" id="UP001165060"/>
    </source>
</evidence>
<dbReference type="SUPFAM" id="SSF103473">
    <property type="entry name" value="MFS general substrate transporter"/>
    <property type="match status" value="1"/>
</dbReference>
<name>A0ABQ6MIL2_9STRA</name>
<dbReference type="Gene3D" id="1.20.1250.20">
    <property type="entry name" value="MFS general substrate transporter like domains"/>
    <property type="match status" value="1"/>
</dbReference>
<feature type="transmembrane region" description="Helical" evidence="9">
    <location>
        <begin position="203"/>
        <end position="225"/>
    </location>
</feature>
<dbReference type="InterPro" id="IPR002350">
    <property type="entry name" value="Kazal_dom"/>
</dbReference>
<evidence type="ECO:0000256" key="8">
    <source>
        <dbReference type="SAM" id="MobiDB-lite"/>
    </source>
</evidence>
<dbReference type="EMBL" id="BRYB01000263">
    <property type="protein sequence ID" value="GMI26558.1"/>
    <property type="molecule type" value="Genomic_DNA"/>
</dbReference>
<evidence type="ECO:0000256" key="4">
    <source>
        <dbReference type="ARBA" id="ARBA00022692"/>
    </source>
</evidence>
<dbReference type="Gene3D" id="3.30.60.30">
    <property type="match status" value="1"/>
</dbReference>
<feature type="transmembrane region" description="Helical" evidence="9">
    <location>
        <begin position="57"/>
        <end position="81"/>
    </location>
</feature>
<keyword evidence="5 9" id="KW-1133">Transmembrane helix</keyword>
<comment type="subcellular location">
    <subcellularLocation>
        <location evidence="1">Cell membrane</location>
        <topology evidence="1">Multi-pass membrane protein</topology>
    </subcellularLocation>
</comment>
<feature type="transmembrane region" description="Helical" evidence="9">
    <location>
        <begin position="373"/>
        <end position="397"/>
    </location>
</feature>
<feature type="transmembrane region" description="Helical" evidence="9">
    <location>
        <begin position="625"/>
        <end position="647"/>
    </location>
</feature>
<dbReference type="Proteomes" id="UP001165060">
    <property type="component" value="Unassembled WGS sequence"/>
</dbReference>
<keyword evidence="4 9" id="KW-0812">Transmembrane</keyword>
<evidence type="ECO:0000259" key="10">
    <source>
        <dbReference type="PROSITE" id="PS51465"/>
    </source>
</evidence>
<feature type="transmembrane region" description="Helical" evidence="9">
    <location>
        <begin position="338"/>
        <end position="361"/>
    </location>
</feature>